<sequence length="87" mass="9421">MLPCLSQQILGISCPGCGLQRAVALLLRGELIESFLMYPALLPLMALFAAIVADRLAWVRNGTQLITWLAGITVAAILVNFLLKLNL</sequence>
<dbReference type="HOGENOM" id="CLU_098258_5_0_10"/>
<reference evidence="2 3" key="1">
    <citation type="journal article" date="2009" name="J. Bacteriol.">
        <title>Complete genome sequence of Robiginitalea biformata HTCC2501.</title>
        <authorList>
            <person name="Oh H.M."/>
            <person name="Giovannoni S.J."/>
            <person name="Lee K."/>
            <person name="Ferriera S."/>
            <person name="Johnson J."/>
            <person name="Cho J.C."/>
        </authorList>
    </citation>
    <scope>NUCLEOTIDE SEQUENCE [LARGE SCALE GENOMIC DNA]</scope>
    <source>
        <strain evidence="3">ATCC BAA-864 / HTCC2501 / KCTC 12146</strain>
    </source>
</reference>
<evidence type="ECO:0000256" key="1">
    <source>
        <dbReference type="SAM" id="Phobius"/>
    </source>
</evidence>
<dbReference type="Proteomes" id="UP000009049">
    <property type="component" value="Chromosome"/>
</dbReference>
<dbReference type="EMBL" id="CP001712">
    <property type="protein sequence ID" value="EAR14998.1"/>
    <property type="molecule type" value="Genomic_DNA"/>
</dbReference>
<evidence type="ECO:0008006" key="4">
    <source>
        <dbReference type="Google" id="ProtNLM"/>
    </source>
</evidence>
<protein>
    <recommendedName>
        <fullName evidence="4">DUF2752 domain-containing protein</fullName>
    </recommendedName>
</protein>
<gene>
    <name evidence="2" type="ordered locus">RB2501_11747</name>
</gene>
<keyword evidence="1" id="KW-1133">Transmembrane helix</keyword>
<dbReference type="KEGG" id="rbi:RB2501_11747"/>
<proteinExistence type="predicted"/>
<dbReference type="AlphaFoldDB" id="A4CMV6"/>
<organism evidence="2 3">
    <name type="scientific">Robiginitalea biformata (strain ATCC BAA-864 / DSM 15991 / KCTC 12146 / HTCC2501)</name>
    <dbReference type="NCBI Taxonomy" id="313596"/>
    <lineage>
        <taxon>Bacteria</taxon>
        <taxon>Pseudomonadati</taxon>
        <taxon>Bacteroidota</taxon>
        <taxon>Flavobacteriia</taxon>
        <taxon>Flavobacteriales</taxon>
        <taxon>Flavobacteriaceae</taxon>
        <taxon>Robiginitalea</taxon>
    </lineage>
</organism>
<accession>A4CMV6</accession>
<evidence type="ECO:0000313" key="3">
    <source>
        <dbReference type="Proteomes" id="UP000009049"/>
    </source>
</evidence>
<name>A4CMV6_ROBBH</name>
<keyword evidence="1" id="KW-0472">Membrane</keyword>
<dbReference type="Pfam" id="PF10825">
    <property type="entry name" value="DUF2752"/>
    <property type="match status" value="1"/>
</dbReference>
<feature type="transmembrane region" description="Helical" evidence="1">
    <location>
        <begin position="65"/>
        <end position="83"/>
    </location>
</feature>
<keyword evidence="1" id="KW-0812">Transmembrane</keyword>
<dbReference type="STRING" id="313596.RB2501_11747"/>
<evidence type="ECO:0000313" key="2">
    <source>
        <dbReference type="EMBL" id="EAR14998.1"/>
    </source>
</evidence>
<keyword evidence="3" id="KW-1185">Reference proteome</keyword>
<dbReference type="InterPro" id="IPR021215">
    <property type="entry name" value="DUF2752"/>
</dbReference>
<feature type="transmembrane region" description="Helical" evidence="1">
    <location>
        <begin position="35"/>
        <end position="53"/>
    </location>
</feature>